<evidence type="ECO:0000256" key="12">
    <source>
        <dbReference type="HAMAP-Rule" id="MF_01807"/>
    </source>
</evidence>
<dbReference type="NCBIfam" id="NF001399">
    <property type="entry name" value="PRK00283.1"/>
    <property type="match status" value="1"/>
</dbReference>
<sequence>MSDMQFALQDYLHFLKVERQLADNTISSYKRDLSSYTNWLSTHSSEEKAVDQQLITSYLHELKDQGKSSRTISRYISSIRSFHQFMLRDKILDTDPTVHLELPKLEKKLPRVLSISEIDKVIQAAGTVTPQHIRDTAMLELLYGTGMRVSELIGMNVEDINLTMGFVRVFGKGSKERIIPLGNSAVKACTRYIEEVRPEFVSSSLHEKALFLNVRGGRLTRQSIWSLLQAVSKKAELTLQLTPHMLRHSFATHLVENGADLRAVQEMLGHADISTTQIYTHVSKTRLKDVYSQFHPRA</sequence>
<keyword evidence="6 12" id="KW-0132">Cell division</keyword>
<feature type="active site" evidence="12">
    <location>
        <position position="244"/>
    </location>
</feature>
<feature type="active site" evidence="12">
    <location>
        <position position="172"/>
    </location>
</feature>
<evidence type="ECO:0000256" key="7">
    <source>
        <dbReference type="ARBA" id="ARBA00022829"/>
    </source>
</evidence>
<keyword evidence="5 12" id="KW-0963">Cytoplasm</keyword>
<feature type="active site" evidence="12">
    <location>
        <position position="148"/>
    </location>
</feature>
<feature type="domain" description="Core-binding (CB)" evidence="14">
    <location>
        <begin position="2"/>
        <end position="87"/>
    </location>
</feature>
<evidence type="ECO:0000313" key="16">
    <source>
        <dbReference type="Proteomes" id="UP001280629"/>
    </source>
</evidence>
<gene>
    <name evidence="12 15" type="primary">xerD</name>
    <name evidence="15" type="ORF">QT716_03565</name>
</gene>
<feature type="domain" description="Tyr recombinase" evidence="13">
    <location>
        <begin position="108"/>
        <end position="292"/>
    </location>
</feature>
<keyword evidence="9 12" id="KW-0238">DNA-binding</keyword>
<feature type="active site" evidence="12">
    <location>
        <position position="270"/>
    </location>
</feature>
<dbReference type="HAMAP" id="MF_01807">
    <property type="entry name" value="Recomb_XerD"/>
    <property type="match status" value="1"/>
</dbReference>
<evidence type="ECO:0000256" key="11">
    <source>
        <dbReference type="ARBA" id="ARBA00023306"/>
    </source>
</evidence>
<comment type="similarity">
    <text evidence="3 12">Belongs to the 'phage' integrase family. XerD subfamily.</text>
</comment>
<comment type="function">
    <text evidence="12">Site-specific tyrosine recombinase, which acts by catalyzing the cutting and rejoining of the recombining DNA molecules. The XerC-XerD complex is essential to convert dimers of the bacterial chromosome into monomers to permit their segregation at cell division. It also contributes to the segregational stability of plasmids.</text>
</comment>
<evidence type="ECO:0000256" key="2">
    <source>
        <dbReference type="ARBA" id="ARBA00006657"/>
    </source>
</evidence>
<dbReference type="NCBIfam" id="TIGR02225">
    <property type="entry name" value="recomb_XerD"/>
    <property type="match status" value="1"/>
</dbReference>
<feature type="active site" evidence="12">
    <location>
        <position position="247"/>
    </location>
</feature>
<dbReference type="Pfam" id="PF02899">
    <property type="entry name" value="Phage_int_SAM_1"/>
    <property type="match status" value="1"/>
</dbReference>
<dbReference type="PANTHER" id="PTHR30349:SF81">
    <property type="entry name" value="TYROSINE RECOMBINASE XERC"/>
    <property type="match status" value="1"/>
</dbReference>
<keyword evidence="10 12" id="KW-0233">DNA recombination</keyword>
<keyword evidence="8 12" id="KW-0229">DNA integration</keyword>
<dbReference type="InterPro" id="IPR004107">
    <property type="entry name" value="Integrase_SAM-like_N"/>
</dbReference>
<reference evidence="15 16" key="1">
    <citation type="submission" date="2023-06" db="EMBL/GenBank/DDBJ databases">
        <title>Sporosarcina sp. nov., isolated from Korean traditional fermented seafood 'Jeotgal'.</title>
        <authorList>
            <person name="Yang A.-I."/>
            <person name="Shin N.-R."/>
        </authorList>
    </citation>
    <scope>NUCLEOTIDE SEQUENCE [LARGE SCALE GENOMIC DNA]</scope>
    <source>
        <strain evidence="15 16">KCTC3840</strain>
    </source>
</reference>
<accession>A0ABU4FWN2</accession>
<comment type="subcellular location">
    <subcellularLocation>
        <location evidence="1 12">Cytoplasm</location>
    </subcellularLocation>
</comment>
<dbReference type="InterPro" id="IPR002104">
    <property type="entry name" value="Integrase_catalytic"/>
</dbReference>
<dbReference type="HAMAP" id="MF_01808">
    <property type="entry name" value="Recomb_XerC_XerD"/>
    <property type="match status" value="1"/>
</dbReference>
<evidence type="ECO:0000256" key="5">
    <source>
        <dbReference type="ARBA" id="ARBA00022490"/>
    </source>
</evidence>
<evidence type="ECO:0000256" key="10">
    <source>
        <dbReference type="ARBA" id="ARBA00023172"/>
    </source>
</evidence>
<dbReference type="Gene3D" id="1.10.443.10">
    <property type="entry name" value="Intergrase catalytic core"/>
    <property type="match status" value="1"/>
</dbReference>
<evidence type="ECO:0000259" key="14">
    <source>
        <dbReference type="PROSITE" id="PS51900"/>
    </source>
</evidence>
<dbReference type="CDD" id="cd00798">
    <property type="entry name" value="INT_XerDC_C"/>
    <property type="match status" value="1"/>
</dbReference>
<dbReference type="NCBIfam" id="TIGR02224">
    <property type="entry name" value="recomb_XerC"/>
    <property type="match status" value="1"/>
</dbReference>
<keyword evidence="16" id="KW-1185">Reference proteome</keyword>
<dbReference type="Gene3D" id="1.10.150.130">
    <property type="match status" value="1"/>
</dbReference>
<proteinExistence type="inferred from homology"/>
<evidence type="ECO:0000256" key="9">
    <source>
        <dbReference type="ARBA" id="ARBA00023125"/>
    </source>
</evidence>
<protein>
    <recommendedName>
        <fullName evidence="4 12">Tyrosine recombinase XerD</fullName>
    </recommendedName>
</protein>
<dbReference type="PROSITE" id="PS51900">
    <property type="entry name" value="CB"/>
    <property type="match status" value="1"/>
</dbReference>
<dbReference type="PANTHER" id="PTHR30349">
    <property type="entry name" value="PHAGE INTEGRASE-RELATED"/>
    <property type="match status" value="1"/>
</dbReference>
<dbReference type="InterPro" id="IPR013762">
    <property type="entry name" value="Integrase-like_cat_sf"/>
</dbReference>
<evidence type="ECO:0000256" key="1">
    <source>
        <dbReference type="ARBA" id="ARBA00004496"/>
    </source>
</evidence>
<dbReference type="InterPro" id="IPR050090">
    <property type="entry name" value="Tyrosine_recombinase_XerCD"/>
</dbReference>
<comment type="caution">
    <text evidence="15">The sequence shown here is derived from an EMBL/GenBank/DDBJ whole genome shotgun (WGS) entry which is preliminary data.</text>
</comment>
<evidence type="ECO:0000256" key="3">
    <source>
        <dbReference type="ARBA" id="ARBA00010450"/>
    </source>
</evidence>
<dbReference type="EMBL" id="JAUBDH010000002">
    <property type="protein sequence ID" value="MDW0109126.1"/>
    <property type="molecule type" value="Genomic_DNA"/>
</dbReference>
<dbReference type="PROSITE" id="PS51898">
    <property type="entry name" value="TYR_RECOMBINASE"/>
    <property type="match status" value="1"/>
</dbReference>
<comment type="subunit">
    <text evidence="12">Forms a cyclic heterotetrameric complex composed of two molecules of XerC and two molecules of XerD.</text>
</comment>
<evidence type="ECO:0000256" key="6">
    <source>
        <dbReference type="ARBA" id="ARBA00022618"/>
    </source>
</evidence>
<organism evidence="15 16">
    <name type="scientific">Sporosarcina aquimarina</name>
    <dbReference type="NCBI Taxonomy" id="114975"/>
    <lineage>
        <taxon>Bacteria</taxon>
        <taxon>Bacillati</taxon>
        <taxon>Bacillota</taxon>
        <taxon>Bacilli</taxon>
        <taxon>Bacillales</taxon>
        <taxon>Caryophanaceae</taxon>
        <taxon>Sporosarcina</taxon>
    </lineage>
</organism>
<dbReference type="Proteomes" id="UP001280629">
    <property type="component" value="Unassembled WGS sequence"/>
</dbReference>
<dbReference type="InterPro" id="IPR010998">
    <property type="entry name" value="Integrase_recombinase_N"/>
</dbReference>
<dbReference type="SUPFAM" id="SSF56349">
    <property type="entry name" value="DNA breaking-rejoining enzymes"/>
    <property type="match status" value="1"/>
</dbReference>
<evidence type="ECO:0000313" key="15">
    <source>
        <dbReference type="EMBL" id="MDW0109126.1"/>
    </source>
</evidence>
<keyword evidence="11 12" id="KW-0131">Cell cycle</keyword>
<dbReference type="Pfam" id="PF00589">
    <property type="entry name" value="Phage_integrase"/>
    <property type="match status" value="1"/>
</dbReference>
<evidence type="ECO:0000256" key="4">
    <source>
        <dbReference type="ARBA" id="ARBA00015810"/>
    </source>
</evidence>
<dbReference type="RefSeq" id="WP_317934947.1">
    <property type="nucleotide sequence ID" value="NZ_JAUBDH010000002.1"/>
</dbReference>
<dbReference type="InterPro" id="IPR011010">
    <property type="entry name" value="DNA_brk_join_enz"/>
</dbReference>
<dbReference type="InterPro" id="IPR011931">
    <property type="entry name" value="Recomb_XerC"/>
</dbReference>
<dbReference type="InterPro" id="IPR044068">
    <property type="entry name" value="CB"/>
</dbReference>
<comment type="similarity">
    <text evidence="2">Belongs to the 'phage' integrase family. XerC subfamily.</text>
</comment>
<dbReference type="InterPro" id="IPR023009">
    <property type="entry name" value="Tyrosine_recombinase_XerC/XerD"/>
</dbReference>
<evidence type="ECO:0000259" key="13">
    <source>
        <dbReference type="PROSITE" id="PS51898"/>
    </source>
</evidence>
<keyword evidence="7 12" id="KW-0159">Chromosome partition</keyword>
<evidence type="ECO:0000256" key="8">
    <source>
        <dbReference type="ARBA" id="ARBA00022908"/>
    </source>
</evidence>
<dbReference type="InterPro" id="IPR011932">
    <property type="entry name" value="Recomb_XerD"/>
</dbReference>
<feature type="active site" description="O-(3'-phospho-DNA)-tyrosine intermediate" evidence="12">
    <location>
        <position position="279"/>
    </location>
</feature>
<dbReference type="NCBIfam" id="NF040815">
    <property type="entry name" value="recomb_XerA_Arch"/>
    <property type="match status" value="1"/>
</dbReference>
<name>A0ABU4FWN2_9BACL</name>